<evidence type="ECO:0000259" key="1">
    <source>
        <dbReference type="Pfam" id="PF24722"/>
    </source>
</evidence>
<accession>A0A0M8MKD4</accession>
<protein>
    <recommendedName>
        <fullName evidence="1">DUF7674 domain-containing protein</fullName>
    </recommendedName>
</protein>
<organism evidence="2 3">
    <name type="scientific">Flavobacterium akiainvivens</name>
    <dbReference type="NCBI Taxonomy" id="1202724"/>
    <lineage>
        <taxon>Bacteria</taxon>
        <taxon>Pseudomonadati</taxon>
        <taxon>Bacteroidota</taxon>
        <taxon>Flavobacteriia</taxon>
        <taxon>Flavobacteriales</taxon>
        <taxon>Flavobacteriaceae</taxon>
        <taxon>Flavobacterium</taxon>
    </lineage>
</organism>
<dbReference type="Pfam" id="PF24722">
    <property type="entry name" value="DUF7674"/>
    <property type="match status" value="1"/>
</dbReference>
<dbReference type="RefSeq" id="WP_054408972.1">
    <property type="nucleotide sequence ID" value="NZ_FOYA01000005.1"/>
</dbReference>
<proteinExistence type="predicted"/>
<dbReference type="PATRIC" id="fig|1202724.3.peg.3258"/>
<dbReference type="OrthoDB" id="1363133at2"/>
<dbReference type="Proteomes" id="UP000037755">
    <property type="component" value="Unassembled WGS sequence"/>
</dbReference>
<dbReference type="STRING" id="1202724.AM493_15690"/>
<sequence length="93" mass="10371">MRHHVKTAAIKAVQFAEITKACIRQGHITRAKKCLDIAELLFTTGSNETKNAIGNIYVYSVSTFMEVRNCTVAKLFPPQLKREYVSQINASGV</sequence>
<gene>
    <name evidence="2" type="ORF">AM493_15690</name>
</gene>
<evidence type="ECO:0000313" key="2">
    <source>
        <dbReference type="EMBL" id="KOS07318.1"/>
    </source>
</evidence>
<dbReference type="AlphaFoldDB" id="A0A0M8MKD4"/>
<dbReference type="InterPro" id="IPR056091">
    <property type="entry name" value="DUF7674"/>
</dbReference>
<dbReference type="EMBL" id="LIYD01000005">
    <property type="protein sequence ID" value="KOS07318.1"/>
    <property type="molecule type" value="Genomic_DNA"/>
</dbReference>
<keyword evidence="3" id="KW-1185">Reference proteome</keyword>
<evidence type="ECO:0000313" key="3">
    <source>
        <dbReference type="Proteomes" id="UP000037755"/>
    </source>
</evidence>
<comment type="caution">
    <text evidence="2">The sequence shown here is derived from an EMBL/GenBank/DDBJ whole genome shotgun (WGS) entry which is preliminary data.</text>
</comment>
<reference evidence="2 3" key="1">
    <citation type="submission" date="2015-08" db="EMBL/GenBank/DDBJ databases">
        <title>Whole genome sequence of Flavobacterium akiainvivens IK-1T, from decaying Wikstroemia oahuensis, an endemic Hawaiian shrub.</title>
        <authorList>
            <person name="Wan X."/>
            <person name="Hou S."/>
            <person name="Saito J."/>
            <person name="Donachie S."/>
        </authorList>
    </citation>
    <scope>NUCLEOTIDE SEQUENCE [LARGE SCALE GENOMIC DNA]</scope>
    <source>
        <strain evidence="2 3">IK-1</strain>
    </source>
</reference>
<name>A0A0M8MKD4_9FLAO</name>
<feature type="domain" description="DUF7674" evidence="1">
    <location>
        <begin position="14"/>
        <end position="88"/>
    </location>
</feature>